<keyword evidence="3" id="KW-1185">Reference proteome</keyword>
<dbReference type="Proteomes" id="UP000278962">
    <property type="component" value="Unassembled WGS sequence"/>
</dbReference>
<keyword evidence="1" id="KW-0472">Membrane</keyword>
<sequence>MKLMFACLILGLPLMLLFENTFTRIAGVLLCLGFIISGVFVIANPEDLGREPE</sequence>
<proteinExistence type="predicted"/>
<dbReference type="EMBL" id="RBIL01000001">
    <property type="protein sequence ID" value="RKQ93321.1"/>
    <property type="molecule type" value="Genomic_DNA"/>
</dbReference>
<dbReference type="AlphaFoldDB" id="A0A660LJP0"/>
<feature type="transmembrane region" description="Helical" evidence="1">
    <location>
        <begin position="25"/>
        <end position="43"/>
    </location>
</feature>
<accession>A0A660LJP0</accession>
<organism evidence="2 3">
    <name type="scientific">Solirubrobacter pauli</name>
    <dbReference type="NCBI Taxonomy" id="166793"/>
    <lineage>
        <taxon>Bacteria</taxon>
        <taxon>Bacillati</taxon>
        <taxon>Actinomycetota</taxon>
        <taxon>Thermoleophilia</taxon>
        <taxon>Solirubrobacterales</taxon>
        <taxon>Solirubrobacteraceae</taxon>
        <taxon>Solirubrobacter</taxon>
    </lineage>
</organism>
<evidence type="ECO:0000313" key="3">
    <source>
        <dbReference type="Proteomes" id="UP000278962"/>
    </source>
</evidence>
<dbReference type="RefSeq" id="WP_170179130.1">
    <property type="nucleotide sequence ID" value="NZ_RBIL01000001.1"/>
</dbReference>
<keyword evidence="1" id="KW-0812">Transmembrane</keyword>
<comment type="caution">
    <text evidence="2">The sequence shown here is derived from an EMBL/GenBank/DDBJ whole genome shotgun (WGS) entry which is preliminary data.</text>
</comment>
<reference evidence="2 3" key="1">
    <citation type="submission" date="2018-10" db="EMBL/GenBank/DDBJ databases">
        <title>Genomic Encyclopedia of Archaeal and Bacterial Type Strains, Phase II (KMG-II): from individual species to whole genera.</title>
        <authorList>
            <person name="Goeker M."/>
        </authorList>
    </citation>
    <scope>NUCLEOTIDE SEQUENCE [LARGE SCALE GENOMIC DNA]</scope>
    <source>
        <strain evidence="2 3">DSM 14954</strain>
    </source>
</reference>
<evidence type="ECO:0000256" key="1">
    <source>
        <dbReference type="SAM" id="Phobius"/>
    </source>
</evidence>
<name>A0A660LJP0_9ACTN</name>
<protein>
    <submittedName>
        <fullName evidence="2">Uncharacterized protein</fullName>
    </submittedName>
</protein>
<gene>
    <name evidence="2" type="ORF">C8N24_3183</name>
</gene>
<keyword evidence="1" id="KW-1133">Transmembrane helix</keyword>
<evidence type="ECO:0000313" key="2">
    <source>
        <dbReference type="EMBL" id="RKQ93321.1"/>
    </source>
</evidence>